<dbReference type="EMBL" id="CP031226">
    <property type="protein sequence ID" value="AXH59946.1"/>
    <property type="molecule type" value="Genomic_DNA"/>
</dbReference>
<dbReference type="GeneID" id="39474680"/>
<evidence type="ECO:0000313" key="1">
    <source>
        <dbReference type="EMBL" id="AXH59946.1"/>
    </source>
</evidence>
<organism evidence="1 2">
    <name type="scientific">Pseudomonas amygdali pv. lachrymans str. M301315</name>
    <dbReference type="NCBI Taxonomy" id="629260"/>
    <lineage>
        <taxon>Bacteria</taxon>
        <taxon>Pseudomonadati</taxon>
        <taxon>Pseudomonadota</taxon>
        <taxon>Gammaproteobacteria</taxon>
        <taxon>Pseudomonadales</taxon>
        <taxon>Pseudomonadaceae</taxon>
        <taxon>Pseudomonas</taxon>
        <taxon>Pseudomonas amygdali</taxon>
    </lineage>
</organism>
<geneLocation type="plasmid" evidence="2">
    <name>pmppla107</name>
</geneLocation>
<gene>
    <name evidence="1" type="ORF">PLA107_032490</name>
</gene>
<proteinExistence type="predicted"/>
<reference evidence="1 2" key="1">
    <citation type="journal article" date="2011" name="PLoS Pathog.">
        <title>Dynamic evolution of pathogenicity revealed by sequencing and comparative genomics of 19 Pseudomonas syringae isolates.</title>
        <authorList>
            <person name="Baltrus D.A."/>
            <person name="Nishimura M.T."/>
            <person name="Romanchuk A."/>
            <person name="Chang J.H."/>
            <person name="Mukhtar M.S."/>
            <person name="Cherkis K."/>
            <person name="Roach J."/>
            <person name="Grant S.R."/>
            <person name="Jones C.D."/>
            <person name="Dangl J.L."/>
        </authorList>
    </citation>
    <scope>NUCLEOTIDE SEQUENCE [LARGE SCALE GENOMIC DNA]</scope>
    <source>
        <strain evidence="1 2">M301315</strain>
    </source>
</reference>
<evidence type="ECO:0000313" key="2">
    <source>
        <dbReference type="Proteomes" id="UP000006426"/>
    </source>
</evidence>
<accession>A0AAD0V9Q6</accession>
<keyword evidence="1" id="KW-0614">Plasmid</keyword>
<dbReference type="AlphaFoldDB" id="A0AAD0V9Q6"/>
<dbReference type="Proteomes" id="UP000006426">
    <property type="component" value="Plasmid pmppla107"/>
</dbReference>
<name>A0AAD0V9Q6_PSEAV</name>
<sequence>MRLSALFSVARLDAFGQDSQAKIGRILEVLNTYLSTNHPDIDANYSSLRAMWMHHPQVLLDVMIPGLEGALRNESPTEPIKEAFDLLTGFHLDGGDPVFLYSFLQPYLAGAQVGAGPELLSKEFQGGASKLLVEQNILDYGIALDGLRTWIRYCLPQAIERSRVVPGTGTMAWAIFESNTRMRATTPQHGAFISYFLDAGIDTDELSDLAQALVGQASRDFSEYDVGGFEGWLRNDYLIDMLVYNPAIACCLRNLPTTHIVERISPLISILLASIDTQNQVSNNPPVPAQQGLRQALVNAFCLFPDRLSEIGVDPHELAGDRLPAARAISLAPTVSDRLRCSPIDALQVSGYERSLAARMLARLRERGLSLDGELSAQAALENRVKPIVLLGFISEKVGLRAVEAFFESVDPATISDLDHTHIRGVINHLHLPAYSEQSRLNMALIIVHRAIDIHQSRLDRGLKKNNLMIIEFRSPPEVVADWGSARHEVLKIFEQRGVYAHEIMVWAGFDSTVLKILSPKAPRQIRDAFMAQDLGI</sequence>
<dbReference type="RefSeq" id="WP_005741733.1">
    <property type="nucleotide sequence ID" value="NZ_CP031226.1"/>
</dbReference>
<protein>
    <submittedName>
        <fullName evidence="1">Uncharacterized protein</fullName>
    </submittedName>
</protein>